<feature type="signal peptide" evidence="4">
    <location>
        <begin position="1"/>
        <end position="19"/>
    </location>
</feature>
<accession>A0A379F256</accession>
<dbReference type="Pfam" id="PF01263">
    <property type="entry name" value="Aldose_epim"/>
    <property type="match status" value="1"/>
</dbReference>
<dbReference type="InterPro" id="IPR008183">
    <property type="entry name" value="Aldose_1/G6P_1-epimerase"/>
</dbReference>
<dbReference type="PANTHER" id="PTHR10091">
    <property type="entry name" value="ALDOSE-1-EPIMERASE"/>
    <property type="match status" value="1"/>
</dbReference>
<name>A0A379F256_9BACT</name>
<comment type="subunit">
    <text evidence="2">Monomer.</text>
</comment>
<dbReference type="InterPro" id="IPR014718">
    <property type="entry name" value="GH-type_carb-bd"/>
</dbReference>
<dbReference type="RefSeq" id="WP_115083429.1">
    <property type="nucleotide sequence ID" value="NZ_UGTP01000001.1"/>
</dbReference>
<dbReference type="AlphaFoldDB" id="A0A379F256"/>
<keyword evidence="3" id="KW-0106">Calcium</keyword>
<organism evidence="5 6">
    <name type="scientific">Prevotella pallens</name>
    <dbReference type="NCBI Taxonomy" id="60133"/>
    <lineage>
        <taxon>Bacteria</taxon>
        <taxon>Pseudomonadati</taxon>
        <taxon>Bacteroidota</taxon>
        <taxon>Bacteroidia</taxon>
        <taxon>Bacteroidales</taxon>
        <taxon>Prevotellaceae</taxon>
        <taxon>Prevotella</taxon>
    </lineage>
</organism>
<evidence type="ECO:0000256" key="1">
    <source>
        <dbReference type="ARBA" id="ARBA00001913"/>
    </source>
</evidence>
<proteinExistence type="predicted"/>
<gene>
    <name evidence="5" type="primary">mro_2</name>
    <name evidence="5" type="ORF">NCTC13043_01318</name>
</gene>
<feature type="chain" id="PRO_5016961959" evidence="4">
    <location>
        <begin position="20"/>
        <end position="318"/>
    </location>
</feature>
<reference evidence="5 6" key="1">
    <citation type="submission" date="2018-06" db="EMBL/GenBank/DDBJ databases">
        <authorList>
            <consortium name="Pathogen Informatics"/>
            <person name="Doyle S."/>
        </authorList>
    </citation>
    <scope>NUCLEOTIDE SEQUENCE [LARGE SCALE GENOMIC DNA]</scope>
    <source>
        <strain evidence="5 6">NCTC13043</strain>
    </source>
</reference>
<dbReference type="GO" id="GO:0033499">
    <property type="term" value="P:galactose catabolic process via UDP-galactose, Leloir pathway"/>
    <property type="evidence" value="ECO:0007669"/>
    <property type="project" value="TreeGrafter"/>
</dbReference>
<dbReference type="PANTHER" id="PTHR10091:SF0">
    <property type="entry name" value="GALACTOSE MUTAROTASE"/>
    <property type="match status" value="1"/>
</dbReference>
<keyword evidence="5" id="KW-0413">Isomerase</keyword>
<protein>
    <submittedName>
        <fullName evidence="5">Aldose 1-epimerase</fullName>
        <ecNumber evidence="5">5.1.3.3</ecNumber>
    </submittedName>
</protein>
<dbReference type="GO" id="GO:0030246">
    <property type="term" value="F:carbohydrate binding"/>
    <property type="evidence" value="ECO:0007669"/>
    <property type="project" value="InterPro"/>
</dbReference>
<dbReference type="Proteomes" id="UP000254235">
    <property type="component" value="Unassembled WGS sequence"/>
</dbReference>
<evidence type="ECO:0000313" key="6">
    <source>
        <dbReference type="Proteomes" id="UP000254235"/>
    </source>
</evidence>
<evidence type="ECO:0000256" key="2">
    <source>
        <dbReference type="ARBA" id="ARBA00011245"/>
    </source>
</evidence>
<dbReference type="Gene3D" id="2.70.98.10">
    <property type="match status" value="2"/>
</dbReference>
<dbReference type="GO" id="GO:0004034">
    <property type="term" value="F:aldose 1-epimerase activity"/>
    <property type="evidence" value="ECO:0007669"/>
    <property type="project" value="UniProtKB-EC"/>
</dbReference>
<dbReference type="SUPFAM" id="SSF74650">
    <property type="entry name" value="Galactose mutarotase-like"/>
    <property type="match status" value="1"/>
</dbReference>
<dbReference type="EMBL" id="UGTP01000001">
    <property type="protein sequence ID" value="SUC12705.1"/>
    <property type="molecule type" value="Genomic_DNA"/>
</dbReference>
<evidence type="ECO:0000256" key="3">
    <source>
        <dbReference type="ARBA" id="ARBA00022837"/>
    </source>
</evidence>
<sequence>MKRLISTLLACFFFLALLAQEVKTFELRNNTGMNAVVSNYGARVIKLEVRNWNGRLEPVIKGYAHISNYKDDITLGATLINNAENAPLVSADKVWEVVSVESQTATFCCITDIINGEHKGKLKVSVTYTLSDQNALDIDYNVSSTISTHCQVTNGIVFNLSGDTNRSILKQYLWIDSYKTNALNANQKLAHKQKKMRYTSLDFNQPRELGERINNFQNGYNHTFQLRHPSKTQNPAAILFDEQSGRVMTVHICEPSLHINSYGKLSTGISFQPIREGYDGNKKEINTAISPEKEFHSTTVFAFSTDPPLIMRREHIVK</sequence>
<evidence type="ECO:0000256" key="4">
    <source>
        <dbReference type="SAM" id="SignalP"/>
    </source>
</evidence>
<comment type="cofactor">
    <cofactor evidence="1">
        <name>Ca(2+)</name>
        <dbReference type="ChEBI" id="CHEBI:29108"/>
    </cofactor>
</comment>
<keyword evidence="4" id="KW-0732">Signal</keyword>
<dbReference type="GeneID" id="78571005"/>
<dbReference type="OrthoDB" id="9779408at2"/>
<dbReference type="GO" id="GO:0006006">
    <property type="term" value="P:glucose metabolic process"/>
    <property type="evidence" value="ECO:0007669"/>
    <property type="project" value="TreeGrafter"/>
</dbReference>
<dbReference type="InterPro" id="IPR011013">
    <property type="entry name" value="Gal_mutarotase_sf_dom"/>
</dbReference>
<dbReference type="EC" id="5.1.3.3" evidence="5"/>
<evidence type="ECO:0000313" key="5">
    <source>
        <dbReference type="EMBL" id="SUC12705.1"/>
    </source>
</evidence>